<evidence type="ECO:0000256" key="9">
    <source>
        <dbReference type="ARBA" id="ARBA00023163"/>
    </source>
</evidence>
<feature type="compositionally biased region" description="Low complexity" evidence="13">
    <location>
        <begin position="1196"/>
        <end position="1206"/>
    </location>
</feature>
<feature type="region of interest" description="Disordered" evidence="13">
    <location>
        <begin position="1568"/>
        <end position="1644"/>
    </location>
</feature>
<feature type="compositionally biased region" description="Polar residues" evidence="13">
    <location>
        <begin position="170"/>
        <end position="200"/>
    </location>
</feature>
<evidence type="ECO:0000256" key="12">
    <source>
        <dbReference type="PROSITE-ProRule" id="PRU00042"/>
    </source>
</evidence>
<evidence type="ECO:0000256" key="1">
    <source>
        <dbReference type="ARBA" id="ARBA00004123"/>
    </source>
</evidence>
<dbReference type="HOGENOM" id="CLU_242707_0_0_1"/>
<evidence type="ECO:0000313" key="16">
    <source>
        <dbReference type="EMBL" id="EDW33268.1"/>
    </source>
</evidence>
<dbReference type="InterPro" id="IPR036236">
    <property type="entry name" value="Znf_C2H2_sf"/>
</dbReference>
<comment type="similarity">
    <text evidence="11">Belongs to the AEBP2/jing C2H2-type zinc-finger family.</text>
</comment>
<dbReference type="EMBL" id="CH479213">
    <property type="protein sequence ID" value="EDW33268.1"/>
    <property type="molecule type" value="Genomic_DNA"/>
</dbReference>
<feature type="compositionally biased region" description="Low complexity" evidence="13">
    <location>
        <begin position="662"/>
        <end position="680"/>
    </location>
</feature>
<sequence length="1644" mass="177638">MKTLGFPDSVTILSNVGDKPVLVQRKETTDDDDEEYDDDENNSVVMRQEIPFTSIYGPSVKFNSFQRKVFIPGREIHVRIVDTERSVTTHLLNPNLYTIELTHGPFKWTIKRRYKHFNSLHQQLSFFRTSLNIPFPSRSHKEKRTTLKATASQMADESTLKDLPAHTKQVKQTSTPQNNGSRHQNGPGTIVSPSHNSILSGLNPRRIQKKRKKKKKKKLPRFPNRPESLVTVENLGVRIKQLEDYLYNLLNISLYRSHHETRTETLPCVCDNATPSGIRGRRGRQHGHRCAGHHPLELCLHFQGTHCYTDTSPGGRRLGAAQLHLIPQSTQSFLPEQHAHHRTDLRAFQAAHRRRSGGHLRLCEHQRPLDDWEARLGDCGHHHGRGVRGWPHEWQKVSERHLCRSPAKVSLQRAFSLPVPALKKIERSTKQPAKIAQVAPNLRKTPSNGSNHSNSSSSSSSSTSSNGSNSSHTGVGKSPAKKHVAIAPRTPEMKQQQQQQQQLQLQAQAGKAAMSYRPPGTSPALKQKISPAPGPATNTAACTAITHPTTPAAPSPNANPNPNATLYQLPVQLPNLVQLPPQLAAAANIMQLNNVAKAAMATAANNNAAAAQAAQAAQAAAAQYFLNGTVFKLQQVTTATTTTATTATAAASTGNPFVRPTSRSCSNSRLLPPSSSSSCSDWCREEPPPLRPSQCSWPRRRVSCSTLPRCLPCWPRRRQPLRPTISSSSNSNNNSSSSSSNNHNASNNLSSINSTAMQLHQQQQQQQLQHQHQHRAIVKPPRLSSSQPPPLVTISNSSMATKPPILPRRKVTSTSSTTSQIFGLRPPTDDVDLKSRTRSLPPKTAPAIATPTTPPPLVPTSATKELCQLRKSTTPVASVATVALALAPTPTTCNPTPPLVSIAPSKLTPTLSMAKVQVPALNGGGGGGGVTPDLFDLVKNSHGAISIVANASSHPLTPLPFSSPSSNSSSSLLRSSPALSSSNSCTLSAFSKIKAEPSEDSASALVAAVSLCSSVSFLASEFWLSFAGQLPSSRGTADVVKHDLLPECSNSNSNSNSCSSYSNSVSSAADLSLEPSTPASLSSPSPAPSPSAGSSSSRRAASQTDMLSEMVTSSCISSGGEDCSQTTTDMTQPPPEKSEPTATPPLIASSNSGGSSSSGSSNYDEEDDKSVGSLETHPTHKRLRDLPTPESGIGGSLSNSESSNSIADGMSTKSVSACPPTTASSASASASGSDSNSLASNAPSPEAPDSLDSSSPCPTPASSTESTMVDTALAEFASKSLPKCAISPILSQPKTIRFPAGAGAGGKGGKRHDGVCYWDKCNKKHESNSKLLDHMQTHHVNTQTGPFACLWVGCKVYNKESCSRRWLERHVLSHGGSKQFKCIVEGCGIRFGSQLALQKHVNNHFNATDNVKESASKRTSDPPVPKQLRKNGKKLRYRRQPFSARMFDFFDTGIMEGLQHRLRQISTLTNGSQAITFQGQCLMRRRNSQGGHDCFVRWSPREIISDEWLPECPNRTRCHTKVVQIKHMRPAEKTRVDSLLSTAFRLRYDAQLFADDYNVNELQELGAVTSDCEDDDEEDENDEEDDEEEEDDGVSATVSSRTASSGTVSSYQQVLSIAKLQMQQRRKHPRKPPKMVATDALVPI</sequence>
<keyword evidence="3" id="KW-0479">Metal-binding</keyword>
<dbReference type="GO" id="GO:0006325">
    <property type="term" value="P:chromatin organization"/>
    <property type="evidence" value="ECO:0007669"/>
    <property type="project" value="UniProtKB-KW"/>
</dbReference>
<keyword evidence="9" id="KW-0804">Transcription</keyword>
<dbReference type="InterPro" id="IPR013087">
    <property type="entry name" value="Znf_C2H2_type"/>
</dbReference>
<dbReference type="Pfam" id="PF26014">
    <property type="entry name" value="SH3_AEBP2_C"/>
    <property type="match status" value="1"/>
</dbReference>
<keyword evidence="4" id="KW-0677">Repeat</keyword>
<dbReference type="SMART" id="SM00312">
    <property type="entry name" value="PX"/>
    <property type="match status" value="1"/>
</dbReference>
<feature type="compositionally biased region" description="Low complexity" evidence="13">
    <location>
        <begin position="1214"/>
        <end position="1242"/>
    </location>
</feature>
<gene>
    <name evidence="16" type="primary">Dper\GL20348</name>
    <name evidence="16" type="ORF">Dper_GL20348</name>
</gene>
<dbReference type="PROSITE" id="PS50157">
    <property type="entry name" value="ZINC_FINGER_C2H2_2"/>
    <property type="match status" value="1"/>
</dbReference>
<feature type="compositionally biased region" description="Low complexity" evidence="13">
    <location>
        <begin position="1069"/>
        <end position="1102"/>
    </location>
</feature>
<dbReference type="PROSITE" id="PS00028">
    <property type="entry name" value="ZINC_FINGER_C2H2_1"/>
    <property type="match status" value="1"/>
</dbReference>
<feature type="region of interest" description="Disordered" evidence="13">
    <location>
        <begin position="1409"/>
        <end position="1428"/>
    </location>
</feature>
<keyword evidence="7" id="KW-0156">Chromatin regulator</keyword>
<dbReference type="GO" id="GO:0006357">
    <property type="term" value="P:regulation of transcription by RNA polymerase II"/>
    <property type="evidence" value="ECO:0007669"/>
    <property type="project" value="TreeGrafter"/>
</dbReference>
<feature type="compositionally biased region" description="Polar residues" evidence="13">
    <location>
        <begin position="1103"/>
        <end position="1131"/>
    </location>
</feature>
<keyword evidence="17" id="KW-1185">Reference proteome</keyword>
<feature type="domain" description="C2H2-type" evidence="14">
    <location>
        <begin position="1380"/>
        <end position="1409"/>
    </location>
</feature>
<evidence type="ECO:0000259" key="15">
    <source>
        <dbReference type="PROSITE" id="PS50195"/>
    </source>
</evidence>
<dbReference type="InterPro" id="IPR052130">
    <property type="entry name" value="AEBP2/jing_C2H2-ZnF"/>
</dbReference>
<feature type="compositionally biased region" description="Low complexity" evidence="13">
    <location>
        <begin position="841"/>
        <end position="851"/>
    </location>
</feature>
<feature type="compositionally biased region" description="Low complexity" evidence="13">
    <location>
        <begin position="1253"/>
        <end position="1266"/>
    </location>
</feature>
<feature type="region of interest" description="Disordered" evidence="13">
    <location>
        <begin position="1069"/>
        <end position="1266"/>
    </location>
</feature>
<evidence type="ECO:0000313" key="17">
    <source>
        <dbReference type="Proteomes" id="UP000008744"/>
    </source>
</evidence>
<dbReference type="OrthoDB" id="9984614at2759"/>
<evidence type="ECO:0000256" key="4">
    <source>
        <dbReference type="ARBA" id="ARBA00022737"/>
    </source>
</evidence>
<dbReference type="SUPFAM" id="SSF64268">
    <property type="entry name" value="PX domain"/>
    <property type="match status" value="1"/>
</dbReference>
<dbReference type="eggNOG" id="KOG1721">
    <property type="taxonomic scope" value="Eukaryota"/>
</dbReference>
<feature type="region of interest" description="Disordered" evidence="13">
    <location>
        <begin position="646"/>
        <end position="698"/>
    </location>
</feature>
<evidence type="ECO:0000256" key="13">
    <source>
        <dbReference type="SAM" id="MobiDB-lite"/>
    </source>
</evidence>
<evidence type="ECO:0000256" key="6">
    <source>
        <dbReference type="ARBA" id="ARBA00022833"/>
    </source>
</evidence>
<dbReference type="PANTHER" id="PTHR46541:SF1">
    <property type="entry name" value="ZINC FINGER PROTEIN AEBP2"/>
    <property type="match status" value="1"/>
</dbReference>
<accession>B4H644</accession>
<evidence type="ECO:0000259" key="14">
    <source>
        <dbReference type="PROSITE" id="PS50157"/>
    </source>
</evidence>
<feature type="compositionally biased region" description="Basic residues" evidence="13">
    <location>
        <begin position="206"/>
        <end position="220"/>
    </location>
</feature>
<dbReference type="PROSITE" id="PS50195">
    <property type="entry name" value="PX"/>
    <property type="match status" value="1"/>
</dbReference>
<dbReference type="Gene3D" id="3.30.1520.10">
    <property type="entry name" value="Phox-like domain"/>
    <property type="match status" value="1"/>
</dbReference>
<feature type="region of interest" description="Disordered" evidence="13">
    <location>
        <begin position="426"/>
        <end position="535"/>
    </location>
</feature>
<keyword evidence="6" id="KW-0862">Zinc</keyword>
<feature type="region of interest" description="Disordered" evidence="13">
    <location>
        <begin position="721"/>
        <end position="858"/>
    </location>
</feature>
<dbReference type="OMA" id="EFQGQCL"/>
<keyword evidence="5 12" id="KW-0863">Zinc-finger</keyword>
<dbReference type="PANTHER" id="PTHR46541">
    <property type="entry name" value="ZINC FINGER PROTEIN AEBP2"/>
    <property type="match status" value="1"/>
</dbReference>
<feature type="compositionally biased region" description="Basic residues" evidence="13">
    <location>
        <begin position="1624"/>
        <end position="1633"/>
    </location>
</feature>
<proteinExistence type="inferred from homology"/>
<evidence type="ECO:0000256" key="11">
    <source>
        <dbReference type="ARBA" id="ARBA00037930"/>
    </source>
</evidence>
<dbReference type="eggNOG" id="KOG1329">
    <property type="taxonomic scope" value="Eukaryota"/>
</dbReference>
<feature type="compositionally biased region" description="Low complexity" evidence="13">
    <location>
        <begin position="447"/>
        <end position="473"/>
    </location>
</feature>
<feature type="compositionally biased region" description="Acidic residues" evidence="13">
    <location>
        <begin position="1571"/>
        <end position="1593"/>
    </location>
</feature>
<evidence type="ECO:0000256" key="5">
    <source>
        <dbReference type="ARBA" id="ARBA00022771"/>
    </source>
</evidence>
<evidence type="ECO:0000256" key="2">
    <source>
        <dbReference type="ARBA" id="ARBA00022491"/>
    </source>
</evidence>
<dbReference type="Pfam" id="PF00787">
    <property type="entry name" value="PX"/>
    <property type="match status" value="1"/>
</dbReference>
<feature type="domain" description="PX" evidence="15">
    <location>
        <begin position="75"/>
        <end position="277"/>
    </location>
</feature>
<keyword evidence="10" id="KW-0539">Nucleus</keyword>
<evidence type="ECO:0000256" key="10">
    <source>
        <dbReference type="ARBA" id="ARBA00023242"/>
    </source>
</evidence>
<dbReference type="STRING" id="7234.B4H644"/>
<dbReference type="GO" id="GO:0008270">
    <property type="term" value="F:zinc ion binding"/>
    <property type="evidence" value="ECO:0007669"/>
    <property type="project" value="UniProtKB-KW"/>
</dbReference>
<name>B4H644_DROPE</name>
<dbReference type="SUPFAM" id="SSF57667">
    <property type="entry name" value="beta-beta-alpha zinc fingers"/>
    <property type="match status" value="1"/>
</dbReference>
<feature type="compositionally biased region" description="Low complexity" evidence="13">
    <location>
        <begin position="495"/>
        <end position="509"/>
    </location>
</feature>
<dbReference type="FunFam" id="3.30.1520.10:FF:000055">
    <property type="entry name" value="Phospholipase"/>
    <property type="match status" value="1"/>
</dbReference>
<keyword evidence="2" id="KW-0678">Repressor</keyword>
<feature type="region of interest" description="Disordered" evidence="13">
    <location>
        <begin position="135"/>
        <end position="225"/>
    </location>
</feature>
<evidence type="ECO:0000256" key="8">
    <source>
        <dbReference type="ARBA" id="ARBA00023015"/>
    </source>
</evidence>
<dbReference type="GO" id="GO:0035091">
    <property type="term" value="F:phosphatidylinositol binding"/>
    <property type="evidence" value="ECO:0007669"/>
    <property type="project" value="InterPro"/>
</dbReference>
<dbReference type="GO" id="GO:0035098">
    <property type="term" value="C:ESC/E(Z) complex"/>
    <property type="evidence" value="ECO:0007669"/>
    <property type="project" value="TreeGrafter"/>
</dbReference>
<feature type="compositionally biased region" description="Polar residues" evidence="13">
    <location>
        <begin position="147"/>
        <end position="156"/>
    </location>
</feature>
<evidence type="ECO:0000256" key="7">
    <source>
        <dbReference type="ARBA" id="ARBA00022853"/>
    </source>
</evidence>
<organism evidence="17">
    <name type="scientific">Drosophila persimilis</name>
    <name type="common">Fruit fly</name>
    <dbReference type="NCBI Taxonomy" id="7234"/>
    <lineage>
        <taxon>Eukaryota</taxon>
        <taxon>Metazoa</taxon>
        <taxon>Ecdysozoa</taxon>
        <taxon>Arthropoda</taxon>
        <taxon>Hexapoda</taxon>
        <taxon>Insecta</taxon>
        <taxon>Pterygota</taxon>
        <taxon>Neoptera</taxon>
        <taxon>Endopterygota</taxon>
        <taxon>Diptera</taxon>
        <taxon>Brachycera</taxon>
        <taxon>Muscomorpha</taxon>
        <taxon>Ephydroidea</taxon>
        <taxon>Drosophilidae</taxon>
        <taxon>Drosophila</taxon>
        <taxon>Sophophora</taxon>
    </lineage>
</organism>
<dbReference type="InterPro" id="IPR001683">
    <property type="entry name" value="PX_dom"/>
</dbReference>
<reference evidence="16 17" key="1">
    <citation type="journal article" date="2007" name="Nature">
        <title>Evolution of genes and genomes on the Drosophila phylogeny.</title>
        <authorList>
            <consortium name="Drosophila 12 Genomes Consortium"/>
            <person name="Clark A.G."/>
            <person name="Eisen M.B."/>
            <person name="Smith D.R."/>
            <person name="Bergman C.M."/>
            <person name="Oliver B."/>
            <person name="Markow T.A."/>
            <person name="Kaufman T.C."/>
            <person name="Kellis M."/>
            <person name="Gelbart W."/>
            <person name="Iyer V.N."/>
            <person name="Pollard D.A."/>
            <person name="Sackton T.B."/>
            <person name="Larracuente A.M."/>
            <person name="Singh N.D."/>
            <person name="Abad J.P."/>
            <person name="Abt D.N."/>
            <person name="Adryan B."/>
            <person name="Aguade M."/>
            <person name="Akashi H."/>
            <person name="Anderson W.W."/>
            <person name="Aquadro C.F."/>
            <person name="Ardell D.H."/>
            <person name="Arguello R."/>
            <person name="Artieri C.G."/>
            <person name="Barbash D.A."/>
            <person name="Barker D."/>
            <person name="Barsanti P."/>
            <person name="Batterham P."/>
            <person name="Batzoglou S."/>
            <person name="Begun D."/>
            <person name="Bhutkar A."/>
            <person name="Blanco E."/>
            <person name="Bosak S.A."/>
            <person name="Bradley R.K."/>
            <person name="Brand A.D."/>
            <person name="Brent M.R."/>
            <person name="Brooks A.N."/>
            <person name="Brown R.H."/>
            <person name="Butlin R.K."/>
            <person name="Caggese C."/>
            <person name="Calvi B.R."/>
            <person name="Bernardo de Carvalho A."/>
            <person name="Caspi A."/>
            <person name="Castrezana S."/>
            <person name="Celniker S.E."/>
            <person name="Chang J.L."/>
            <person name="Chapple C."/>
            <person name="Chatterji S."/>
            <person name="Chinwalla A."/>
            <person name="Civetta A."/>
            <person name="Clifton S.W."/>
            <person name="Comeron J.M."/>
            <person name="Costello J.C."/>
            <person name="Coyne J.A."/>
            <person name="Daub J."/>
            <person name="David R.G."/>
            <person name="Delcher A.L."/>
            <person name="Delehaunty K."/>
            <person name="Do C.B."/>
            <person name="Ebling H."/>
            <person name="Edwards K."/>
            <person name="Eickbush T."/>
            <person name="Evans J.D."/>
            <person name="Filipski A."/>
            <person name="Findeiss S."/>
            <person name="Freyhult E."/>
            <person name="Fulton L."/>
            <person name="Fulton R."/>
            <person name="Garcia A.C."/>
            <person name="Gardiner A."/>
            <person name="Garfield D.A."/>
            <person name="Garvin B.E."/>
            <person name="Gibson G."/>
            <person name="Gilbert D."/>
            <person name="Gnerre S."/>
            <person name="Godfrey J."/>
            <person name="Good R."/>
            <person name="Gotea V."/>
            <person name="Gravely B."/>
            <person name="Greenberg A.J."/>
            <person name="Griffiths-Jones S."/>
            <person name="Gross S."/>
            <person name="Guigo R."/>
            <person name="Gustafson E.A."/>
            <person name="Haerty W."/>
            <person name="Hahn M.W."/>
            <person name="Halligan D.L."/>
            <person name="Halpern A.L."/>
            <person name="Halter G.M."/>
            <person name="Han M.V."/>
            <person name="Heger A."/>
            <person name="Hillier L."/>
            <person name="Hinrichs A.S."/>
            <person name="Holmes I."/>
            <person name="Hoskins R.A."/>
            <person name="Hubisz M.J."/>
            <person name="Hultmark D."/>
            <person name="Huntley M.A."/>
            <person name="Jaffe D.B."/>
            <person name="Jagadeeshan S."/>
            <person name="Jeck W.R."/>
            <person name="Johnson J."/>
            <person name="Jones C.D."/>
            <person name="Jordan W.C."/>
            <person name="Karpen G.H."/>
            <person name="Kataoka E."/>
            <person name="Keightley P.D."/>
            <person name="Kheradpour P."/>
            <person name="Kirkness E.F."/>
            <person name="Koerich L.B."/>
            <person name="Kristiansen K."/>
            <person name="Kudrna D."/>
            <person name="Kulathinal R.J."/>
            <person name="Kumar S."/>
            <person name="Kwok R."/>
            <person name="Lander E."/>
            <person name="Langley C.H."/>
            <person name="Lapoint R."/>
            <person name="Lazzaro B.P."/>
            <person name="Lee S.J."/>
            <person name="Levesque L."/>
            <person name="Li R."/>
            <person name="Lin C.F."/>
            <person name="Lin M.F."/>
            <person name="Lindblad-Toh K."/>
            <person name="Llopart A."/>
            <person name="Long M."/>
            <person name="Low L."/>
            <person name="Lozovsky E."/>
            <person name="Lu J."/>
            <person name="Luo M."/>
            <person name="Machado C.A."/>
            <person name="Makalowski W."/>
            <person name="Marzo M."/>
            <person name="Matsuda M."/>
            <person name="Matzkin L."/>
            <person name="McAllister B."/>
            <person name="McBride C.S."/>
            <person name="McKernan B."/>
            <person name="McKernan K."/>
            <person name="Mendez-Lago M."/>
            <person name="Minx P."/>
            <person name="Mollenhauer M.U."/>
            <person name="Montooth K."/>
            <person name="Mount S.M."/>
            <person name="Mu X."/>
            <person name="Myers E."/>
            <person name="Negre B."/>
            <person name="Newfeld S."/>
            <person name="Nielsen R."/>
            <person name="Noor M.A."/>
            <person name="O'Grady P."/>
            <person name="Pachter L."/>
            <person name="Papaceit M."/>
            <person name="Parisi M.J."/>
            <person name="Parisi M."/>
            <person name="Parts L."/>
            <person name="Pedersen J.S."/>
            <person name="Pesole G."/>
            <person name="Phillippy A.M."/>
            <person name="Ponting C.P."/>
            <person name="Pop M."/>
            <person name="Porcelli D."/>
            <person name="Powell J.R."/>
            <person name="Prohaska S."/>
            <person name="Pruitt K."/>
            <person name="Puig M."/>
            <person name="Quesneville H."/>
            <person name="Ram K.R."/>
            <person name="Rand D."/>
            <person name="Rasmussen M.D."/>
            <person name="Reed L.K."/>
            <person name="Reenan R."/>
            <person name="Reily A."/>
            <person name="Remington K.A."/>
            <person name="Rieger T.T."/>
            <person name="Ritchie M.G."/>
            <person name="Robin C."/>
            <person name="Rogers Y.H."/>
            <person name="Rohde C."/>
            <person name="Rozas J."/>
            <person name="Rubenfield M.J."/>
            <person name="Ruiz A."/>
            <person name="Russo S."/>
            <person name="Salzberg S.L."/>
            <person name="Sanchez-Gracia A."/>
            <person name="Saranga D.J."/>
            <person name="Sato H."/>
            <person name="Schaeffer S.W."/>
            <person name="Schatz M.C."/>
            <person name="Schlenke T."/>
            <person name="Schwartz R."/>
            <person name="Segarra C."/>
            <person name="Singh R.S."/>
            <person name="Sirot L."/>
            <person name="Sirota M."/>
            <person name="Sisneros N.B."/>
            <person name="Smith C.D."/>
            <person name="Smith T.F."/>
            <person name="Spieth J."/>
            <person name="Stage D.E."/>
            <person name="Stark A."/>
            <person name="Stephan W."/>
            <person name="Strausberg R.L."/>
            <person name="Strempel S."/>
            <person name="Sturgill D."/>
            <person name="Sutton G."/>
            <person name="Sutton G.G."/>
            <person name="Tao W."/>
            <person name="Teichmann S."/>
            <person name="Tobari Y.N."/>
            <person name="Tomimura Y."/>
            <person name="Tsolas J.M."/>
            <person name="Valente V.L."/>
            <person name="Venter E."/>
            <person name="Venter J.C."/>
            <person name="Vicario S."/>
            <person name="Vieira F.G."/>
            <person name="Vilella A.J."/>
            <person name="Villasante A."/>
            <person name="Walenz B."/>
            <person name="Wang J."/>
            <person name="Wasserman M."/>
            <person name="Watts T."/>
            <person name="Wilson D."/>
            <person name="Wilson R.K."/>
            <person name="Wing R.A."/>
            <person name="Wolfner M.F."/>
            <person name="Wong A."/>
            <person name="Wong G.K."/>
            <person name="Wu C.I."/>
            <person name="Wu G."/>
            <person name="Yamamoto D."/>
            <person name="Yang H.P."/>
            <person name="Yang S.P."/>
            <person name="Yorke J.A."/>
            <person name="Yoshida K."/>
            <person name="Zdobnov E."/>
            <person name="Zhang P."/>
            <person name="Zhang Y."/>
            <person name="Zimin A.V."/>
            <person name="Baldwin J."/>
            <person name="Abdouelleil A."/>
            <person name="Abdulkadir J."/>
            <person name="Abebe A."/>
            <person name="Abera B."/>
            <person name="Abreu J."/>
            <person name="Acer S.C."/>
            <person name="Aftuck L."/>
            <person name="Alexander A."/>
            <person name="An P."/>
            <person name="Anderson E."/>
            <person name="Anderson S."/>
            <person name="Arachi H."/>
            <person name="Azer M."/>
            <person name="Bachantsang P."/>
            <person name="Barry A."/>
            <person name="Bayul T."/>
            <person name="Berlin A."/>
            <person name="Bessette D."/>
            <person name="Bloom T."/>
            <person name="Blye J."/>
            <person name="Boguslavskiy L."/>
            <person name="Bonnet C."/>
            <person name="Boukhgalter B."/>
            <person name="Bourzgui I."/>
            <person name="Brown A."/>
            <person name="Cahill P."/>
            <person name="Channer S."/>
            <person name="Cheshatsang Y."/>
            <person name="Chuda L."/>
            <person name="Citroen M."/>
            <person name="Collymore A."/>
            <person name="Cooke P."/>
            <person name="Costello M."/>
            <person name="D'Aco K."/>
            <person name="Daza R."/>
            <person name="De Haan G."/>
            <person name="DeGray S."/>
            <person name="DeMaso C."/>
            <person name="Dhargay N."/>
            <person name="Dooley K."/>
            <person name="Dooley E."/>
            <person name="Doricent M."/>
            <person name="Dorje P."/>
            <person name="Dorjee K."/>
            <person name="Dupes A."/>
            <person name="Elong R."/>
            <person name="Falk J."/>
            <person name="Farina A."/>
            <person name="Faro S."/>
            <person name="Ferguson D."/>
            <person name="Fisher S."/>
            <person name="Foley C.D."/>
            <person name="Franke A."/>
            <person name="Friedrich D."/>
            <person name="Gadbois L."/>
            <person name="Gearin G."/>
            <person name="Gearin C.R."/>
            <person name="Giannoukos G."/>
            <person name="Goode T."/>
            <person name="Graham J."/>
            <person name="Grandbois E."/>
            <person name="Grewal S."/>
            <person name="Gyaltsen K."/>
            <person name="Hafez N."/>
            <person name="Hagos B."/>
            <person name="Hall J."/>
            <person name="Henson C."/>
            <person name="Hollinger A."/>
            <person name="Honan T."/>
            <person name="Huard M.D."/>
            <person name="Hughes L."/>
            <person name="Hurhula B."/>
            <person name="Husby M.E."/>
            <person name="Kamat A."/>
            <person name="Kanga B."/>
            <person name="Kashin S."/>
            <person name="Khazanovich D."/>
            <person name="Kisner P."/>
            <person name="Lance K."/>
            <person name="Lara M."/>
            <person name="Lee W."/>
            <person name="Lennon N."/>
            <person name="Letendre F."/>
            <person name="LeVine R."/>
            <person name="Lipovsky A."/>
            <person name="Liu X."/>
            <person name="Liu J."/>
            <person name="Liu S."/>
            <person name="Lokyitsang T."/>
            <person name="Lokyitsang Y."/>
            <person name="Lubonja R."/>
            <person name="Lui A."/>
            <person name="MacDonald P."/>
            <person name="Magnisalis V."/>
            <person name="Maru K."/>
            <person name="Matthews C."/>
            <person name="McCusker W."/>
            <person name="McDonough S."/>
            <person name="Mehta T."/>
            <person name="Meldrim J."/>
            <person name="Meneus L."/>
            <person name="Mihai O."/>
            <person name="Mihalev A."/>
            <person name="Mihova T."/>
            <person name="Mittelman R."/>
            <person name="Mlenga V."/>
            <person name="Montmayeur A."/>
            <person name="Mulrain L."/>
            <person name="Navidi A."/>
            <person name="Naylor J."/>
            <person name="Negash T."/>
            <person name="Nguyen T."/>
            <person name="Nguyen N."/>
            <person name="Nicol R."/>
            <person name="Norbu C."/>
            <person name="Norbu N."/>
            <person name="Novod N."/>
            <person name="O'Neill B."/>
            <person name="Osman S."/>
            <person name="Markiewicz E."/>
            <person name="Oyono O.L."/>
            <person name="Patti C."/>
            <person name="Phunkhang P."/>
            <person name="Pierre F."/>
            <person name="Priest M."/>
            <person name="Raghuraman S."/>
            <person name="Rege F."/>
            <person name="Reyes R."/>
            <person name="Rise C."/>
            <person name="Rogov P."/>
            <person name="Ross K."/>
            <person name="Ryan E."/>
            <person name="Settipalli S."/>
            <person name="Shea T."/>
            <person name="Sherpa N."/>
            <person name="Shi L."/>
            <person name="Shih D."/>
            <person name="Sparrow T."/>
            <person name="Spaulding J."/>
            <person name="Stalker J."/>
            <person name="Stange-Thomann N."/>
            <person name="Stavropoulos S."/>
            <person name="Stone C."/>
            <person name="Strader C."/>
            <person name="Tesfaye S."/>
            <person name="Thomson T."/>
            <person name="Thoulutsang Y."/>
            <person name="Thoulutsang D."/>
            <person name="Topham K."/>
            <person name="Topping I."/>
            <person name="Tsamla T."/>
            <person name="Vassiliev H."/>
            <person name="Vo A."/>
            <person name="Wangchuk T."/>
            <person name="Wangdi T."/>
            <person name="Weiand M."/>
            <person name="Wilkinson J."/>
            <person name="Wilson A."/>
            <person name="Yadav S."/>
            <person name="Young G."/>
            <person name="Yu Q."/>
            <person name="Zembek L."/>
            <person name="Zhong D."/>
            <person name="Zimmer A."/>
            <person name="Zwirko Z."/>
            <person name="Jaffe D.B."/>
            <person name="Alvarez P."/>
            <person name="Brockman W."/>
            <person name="Butler J."/>
            <person name="Chin C."/>
            <person name="Gnerre S."/>
            <person name="Grabherr M."/>
            <person name="Kleber M."/>
            <person name="Mauceli E."/>
            <person name="MacCallum I."/>
        </authorList>
    </citation>
    <scope>NUCLEOTIDE SEQUENCE [LARGE SCALE GENOMIC DNA]</scope>
    <source>
        <strain evidence="17">MSH-3 / Tucson 14011-0111.49</strain>
    </source>
</reference>
<feature type="compositionally biased region" description="Low complexity" evidence="13">
    <location>
        <begin position="1594"/>
        <end position="1610"/>
    </location>
</feature>
<comment type="subcellular location">
    <subcellularLocation>
        <location evidence="1">Nucleus</location>
    </subcellularLocation>
</comment>
<dbReference type="InterPro" id="IPR059034">
    <property type="entry name" value="SH3_AEBP2_C"/>
</dbReference>
<dbReference type="Proteomes" id="UP000008744">
    <property type="component" value="Unassembled WGS sequence"/>
</dbReference>
<keyword evidence="8" id="KW-0805">Transcription regulation</keyword>
<dbReference type="PhylomeDB" id="B4H644"/>
<dbReference type="SMART" id="SM00355">
    <property type="entry name" value="ZnF_C2H2"/>
    <property type="match status" value="3"/>
</dbReference>
<feature type="compositionally biased region" description="Low complexity" evidence="13">
    <location>
        <begin position="721"/>
        <end position="770"/>
    </location>
</feature>
<feature type="compositionally biased region" description="Low complexity" evidence="13">
    <location>
        <begin position="1149"/>
        <end position="1162"/>
    </location>
</feature>
<dbReference type="CDD" id="cd06895">
    <property type="entry name" value="PX_PLD"/>
    <property type="match status" value="1"/>
</dbReference>
<protein>
    <submittedName>
        <fullName evidence="16">GL20348</fullName>
    </submittedName>
</protein>
<feature type="compositionally biased region" description="Basic and acidic residues" evidence="13">
    <location>
        <begin position="1410"/>
        <end position="1420"/>
    </location>
</feature>
<evidence type="ECO:0000256" key="3">
    <source>
        <dbReference type="ARBA" id="ARBA00022723"/>
    </source>
</evidence>
<dbReference type="Gene3D" id="3.30.160.60">
    <property type="entry name" value="Classic Zinc Finger"/>
    <property type="match status" value="1"/>
</dbReference>
<dbReference type="InterPro" id="IPR036871">
    <property type="entry name" value="PX_dom_sf"/>
</dbReference>